<dbReference type="EMBL" id="CAJNOO010000140">
    <property type="protein sequence ID" value="CAF0824001.1"/>
    <property type="molecule type" value="Genomic_DNA"/>
</dbReference>
<accession>A0A813U5G2</accession>
<dbReference type="OrthoDB" id="10058971at2759"/>
<comment type="caution">
    <text evidence="1">The sequence shown here is derived from an EMBL/GenBank/DDBJ whole genome shotgun (WGS) entry which is preliminary data.</text>
</comment>
<gene>
    <name evidence="2" type="ORF">OTI717_LOCUS15929</name>
    <name evidence="1" type="ORF">RFH988_LOCUS5085</name>
</gene>
<proteinExistence type="predicted"/>
<evidence type="ECO:0000313" key="2">
    <source>
        <dbReference type="EMBL" id="CAF3757508.1"/>
    </source>
</evidence>
<evidence type="ECO:0000313" key="1">
    <source>
        <dbReference type="EMBL" id="CAF0824001.1"/>
    </source>
</evidence>
<dbReference type="EMBL" id="CAJOAX010001935">
    <property type="protein sequence ID" value="CAF3757508.1"/>
    <property type="molecule type" value="Genomic_DNA"/>
</dbReference>
<sequence length="90" mass="10395">MKQYVINDCAAVAELFFHMYPEKADNHQIPETSSTTSTNIGMNLDDDLSNISEDELIEILRPKFNKKFFISYTQQQNKTTSTKQTTIENK</sequence>
<protein>
    <submittedName>
        <fullName evidence="1">Uncharacterized protein</fullName>
    </submittedName>
</protein>
<dbReference type="Proteomes" id="UP000663823">
    <property type="component" value="Unassembled WGS sequence"/>
</dbReference>
<evidence type="ECO:0000313" key="3">
    <source>
        <dbReference type="Proteomes" id="UP000663882"/>
    </source>
</evidence>
<organism evidence="1 3">
    <name type="scientific">Rotaria sordida</name>
    <dbReference type="NCBI Taxonomy" id="392033"/>
    <lineage>
        <taxon>Eukaryota</taxon>
        <taxon>Metazoa</taxon>
        <taxon>Spiralia</taxon>
        <taxon>Gnathifera</taxon>
        <taxon>Rotifera</taxon>
        <taxon>Eurotatoria</taxon>
        <taxon>Bdelloidea</taxon>
        <taxon>Philodinida</taxon>
        <taxon>Philodinidae</taxon>
        <taxon>Rotaria</taxon>
    </lineage>
</organism>
<dbReference type="Proteomes" id="UP000663882">
    <property type="component" value="Unassembled WGS sequence"/>
</dbReference>
<dbReference type="AlphaFoldDB" id="A0A813U5G2"/>
<reference evidence="1" key="1">
    <citation type="submission" date="2021-02" db="EMBL/GenBank/DDBJ databases">
        <authorList>
            <person name="Nowell W R."/>
        </authorList>
    </citation>
    <scope>NUCLEOTIDE SEQUENCE</scope>
</reference>
<name>A0A813U5G2_9BILA</name>